<keyword evidence="3" id="KW-0560">Oxidoreductase</keyword>
<gene>
    <name evidence="8" type="ORF">C7999DRAFT_27509</name>
</gene>
<dbReference type="GO" id="GO:0004497">
    <property type="term" value="F:monooxygenase activity"/>
    <property type="evidence" value="ECO:0007669"/>
    <property type="project" value="UniProtKB-KW"/>
</dbReference>
<feature type="domain" description="Tyrosinase copper-binding" evidence="7">
    <location>
        <begin position="331"/>
        <end position="342"/>
    </location>
</feature>
<evidence type="ECO:0000256" key="4">
    <source>
        <dbReference type="ARBA" id="ARBA00023033"/>
    </source>
</evidence>
<dbReference type="Gene3D" id="1.10.1280.10">
    <property type="entry name" value="Di-copper center containing domain from catechol oxidase"/>
    <property type="match status" value="1"/>
</dbReference>
<keyword evidence="9" id="KW-1185">Reference proteome</keyword>
<dbReference type="PRINTS" id="PR00092">
    <property type="entry name" value="TYROSINASE"/>
</dbReference>
<dbReference type="InterPro" id="IPR002227">
    <property type="entry name" value="Tyrosinase_Cu-bd"/>
</dbReference>
<dbReference type="Proteomes" id="UP001303647">
    <property type="component" value="Unassembled WGS sequence"/>
</dbReference>
<keyword evidence="4" id="KW-0503">Monooxygenase</keyword>
<dbReference type="EMBL" id="MU857603">
    <property type="protein sequence ID" value="KAK4251830.1"/>
    <property type="molecule type" value="Genomic_DNA"/>
</dbReference>
<reference evidence="8" key="1">
    <citation type="journal article" date="2023" name="Mol. Phylogenet. Evol.">
        <title>Genome-scale phylogeny and comparative genomics of the fungal order Sordariales.</title>
        <authorList>
            <person name="Hensen N."/>
            <person name="Bonometti L."/>
            <person name="Westerberg I."/>
            <person name="Brannstrom I.O."/>
            <person name="Guillou S."/>
            <person name="Cros-Aarteil S."/>
            <person name="Calhoun S."/>
            <person name="Haridas S."/>
            <person name="Kuo A."/>
            <person name="Mondo S."/>
            <person name="Pangilinan J."/>
            <person name="Riley R."/>
            <person name="LaButti K."/>
            <person name="Andreopoulos B."/>
            <person name="Lipzen A."/>
            <person name="Chen C."/>
            <person name="Yan M."/>
            <person name="Daum C."/>
            <person name="Ng V."/>
            <person name="Clum A."/>
            <person name="Steindorff A."/>
            <person name="Ohm R.A."/>
            <person name="Martin F."/>
            <person name="Silar P."/>
            <person name="Natvig D.O."/>
            <person name="Lalanne C."/>
            <person name="Gautier V."/>
            <person name="Ament-Velasquez S.L."/>
            <person name="Kruys A."/>
            <person name="Hutchinson M.I."/>
            <person name="Powell A.J."/>
            <person name="Barry K."/>
            <person name="Miller A.N."/>
            <person name="Grigoriev I.V."/>
            <person name="Debuchy R."/>
            <person name="Gladieux P."/>
            <person name="Hiltunen Thoren M."/>
            <person name="Johannesson H."/>
        </authorList>
    </citation>
    <scope>NUCLEOTIDE SEQUENCE</scope>
    <source>
        <strain evidence="8">CBS 359.72</strain>
    </source>
</reference>
<feature type="chain" id="PRO_5042887838" description="Tyrosinase copper-binding domain-containing protein" evidence="5">
    <location>
        <begin position="23"/>
        <end position="659"/>
    </location>
</feature>
<reference evidence="8" key="2">
    <citation type="submission" date="2023-05" db="EMBL/GenBank/DDBJ databases">
        <authorList>
            <consortium name="Lawrence Berkeley National Laboratory"/>
            <person name="Steindorff A."/>
            <person name="Hensen N."/>
            <person name="Bonometti L."/>
            <person name="Westerberg I."/>
            <person name="Brannstrom I.O."/>
            <person name="Guillou S."/>
            <person name="Cros-Aarteil S."/>
            <person name="Calhoun S."/>
            <person name="Haridas S."/>
            <person name="Kuo A."/>
            <person name="Mondo S."/>
            <person name="Pangilinan J."/>
            <person name="Riley R."/>
            <person name="Labutti K."/>
            <person name="Andreopoulos B."/>
            <person name="Lipzen A."/>
            <person name="Chen C."/>
            <person name="Yanf M."/>
            <person name="Daum C."/>
            <person name="Ng V."/>
            <person name="Clum A."/>
            <person name="Ohm R."/>
            <person name="Martin F."/>
            <person name="Silar P."/>
            <person name="Natvig D."/>
            <person name="Lalanne C."/>
            <person name="Gautier V."/>
            <person name="Ament-Velasquez S.L."/>
            <person name="Kruys A."/>
            <person name="Hutchinson M.I."/>
            <person name="Powell A.J."/>
            <person name="Barry K."/>
            <person name="Miller A.N."/>
            <person name="Grigoriev I.V."/>
            <person name="Debuchy R."/>
            <person name="Gladieux P."/>
            <person name="Thoren M.H."/>
            <person name="Johannesson H."/>
        </authorList>
    </citation>
    <scope>NUCLEOTIDE SEQUENCE</scope>
    <source>
        <strain evidence="8">CBS 359.72</strain>
    </source>
</reference>
<dbReference type="PROSITE" id="PS00497">
    <property type="entry name" value="TYROSINASE_1"/>
    <property type="match status" value="1"/>
</dbReference>
<dbReference type="InterPro" id="IPR050316">
    <property type="entry name" value="Tyrosinase/Hemocyanin"/>
</dbReference>
<organism evidence="8 9">
    <name type="scientific">Corynascus novoguineensis</name>
    <dbReference type="NCBI Taxonomy" id="1126955"/>
    <lineage>
        <taxon>Eukaryota</taxon>
        <taxon>Fungi</taxon>
        <taxon>Dikarya</taxon>
        <taxon>Ascomycota</taxon>
        <taxon>Pezizomycotina</taxon>
        <taxon>Sordariomycetes</taxon>
        <taxon>Sordariomycetidae</taxon>
        <taxon>Sordariales</taxon>
        <taxon>Chaetomiaceae</taxon>
        <taxon>Corynascus</taxon>
    </lineage>
</organism>
<keyword evidence="5" id="KW-0732">Signal</keyword>
<protein>
    <recommendedName>
        <fullName evidence="6 7">Tyrosinase copper-binding domain-containing protein</fullName>
    </recommendedName>
</protein>
<evidence type="ECO:0000313" key="8">
    <source>
        <dbReference type="EMBL" id="KAK4251830.1"/>
    </source>
</evidence>
<dbReference type="GO" id="GO:0046872">
    <property type="term" value="F:metal ion binding"/>
    <property type="evidence" value="ECO:0007669"/>
    <property type="project" value="UniProtKB-KW"/>
</dbReference>
<evidence type="ECO:0000259" key="7">
    <source>
        <dbReference type="PROSITE" id="PS00498"/>
    </source>
</evidence>
<evidence type="ECO:0000256" key="1">
    <source>
        <dbReference type="ARBA" id="ARBA00001973"/>
    </source>
</evidence>
<feature type="signal peptide" evidence="5">
    <location>
        <begin position="1"/>
        <end position="22"/>
    </location>
</feature>
<dbReference type="PANTHER" id="PTHR11474:SF32">
    <property type="entry name" value="TYROSINASE"/>
    <property type="match status" value="1"/>
</dbReference>
<dbReference type="Pfam" id="PF18132">
    <property type="entry name" value="Tyrosinase_C"/>
    <property type="match status" value="1"/>
</dbReference>
<dbReference type="AlphaFoldDB" id="A0AAN7D1A6"/>
<proteinExistence type="predicted"/>
<evidence type="ECO:0000313" key="9">
    <source>
        <dbReference type="Proteomes" id="UP001303647"/>
    </source>
</evidence>
<dbReference type="SUPFAM" id="SSF48056">
    <property type="entry name" value="Di-copper centre-containing domain"/>
    <property type="match status" value="1"/>
</dbReference>
<dbReference type="InterPro" id="IPR008922">
    <property type="entry name" value="Di-copper_centre_dom_sf"/>
</dbReference>
<evidence type="ECO:0000256" key="2">
    <source>
        <dbReference type="ARBA" id="ARBA00022723"/>
    </source>
</evidence>
<evidence type="ECO:0000259" key="6">
    <source>
        <dbReference type="PROSITE" id="PS00497"/>
    </source>
</evidence>
<comment type="cofactor">
    <cofactor evidence="1">
        <name>Cu(2+)</name>
        <dbReference type="ChEBI" id="CHEBI:29036"/>
    </cofactor>
</comment>
<dbReference type="Pfam" id="PF00264">
    <property type="entry name" value="Tyrosinase"/>
    <property type="match status" value="1"/>
</dbReference>
<evidence type="ECO:0000256" key="3">
    <source>
        <dbReference type="ARBA" id="ARBA00023002"/>
    </source>
</evidence>
<keyword evidence="2" id="KW-0479">Metal-binding</keyword>
<accession>A0AAN7D1A6</accession>
<dbReference type="PANTHER" id="PTHR11474">
    <property type="entry name" value="TYROSINASE FAMILY MEMBER"/>
    <property type="match status" value="1"/>
</dbReference>
<dbReference type="PROSITE" id="PS00498">
    <property type="entry name" value="TYROSINASE_2"/>
    <property type="match status" value="1"/>
</dbReference>
<comment type="caution">
    <text evidence="8">The sequence shown here is derived from an EMBL/GenBank/DDBJ whole genome shotgun (WGS) entry which is preliminary data.</text>
</comment>
<evidence type="ECO:0000256" key="5">
    <source>
        <dbReference type="SAM" id="SignalP"/>
    </source>
</evidence>
<feature type="domain" description="Tyrosinase copper-binding" evidence="6">
    <location>
        <begin position="125"/>
        <end position="142"/>
    </location>
</feature>
<name>A0AAN7D1A6_9PEZI</name>
<dbReference type="InterPro" id="IPR041640">
    <property type="entry name" value="Tyrosinase_C"/>
</dbReference>
<sequence length="659" mass="73783">MTRFHFSLLPLFGYLVNALVLAQYSGYDYGFNIEKRIKRQLGRRSAMVVQDRTGDEVHVRQEIRQLEQDHDLWTLYMLGLSMLQYTDQASPVSHYGLAGIHGMPHQTWGGVEPVTGSEGTGYCTHSSILFPTWHRSYMALYEQALYDLIQLIATLWPASERPRYERAARRFRLPYWDWAASPPPGESVLPRSIGGSPFVDVDGPNGLQRIANPLFSYQFKPLDRTAFNSDPWNVWTQTLRSPSSGGPDAQSNNSLVALNLGQNRASLAQRLYSLFSYNDNYTTFSNNAMGGWTESVESLHDTIHELVGGFGPIQPSPQPGHMAYLEWSAFDPIFFLHHCMVDRILALWQAIYPNSWVSSSQALLDSYTIRRGQRINSSTALTPFFLDDNGTFWTSDSVRDHTKFGYLYTELLQGPVTTSSNNNLLVATQTRTIKRTINRMYGSFNPASLFLEKLRAQGAQGGGTGSFQTSREAKTPHHTLIESRIFAAGGNGNRYHEWIANVRAEPSKNRAATSSGDGVRVSSISFFLGDISPERLSEEACVGTMGVFTAARLSPQQETTSRVHEVTVTGNVPLTAALVKKITDGELAGLTPQHVVPYLKRNLKMVVRGVRGELVMDIEDEERCVDGMAVQIVSLVTEAPWSDEELPRRREGRVEFEMC</sequence>